<organism evidence="9 10">
    <name type="scientific">Rotaria socialis</name>
    <dbReference type="NCBI Taxonomy" id="392032"/>
    <lineage>
        <taxon>Eukaryota</taxon>
        <taxon>Metazoa</taxon>
        <taxon>Spiralia</taxon>
        <taxon>Gnathifera</taxon>
        <taxon>Rotifera</taxon>
        <taxon>Eurotatoria</taxon>
        <taxon>Bdelloidea</taxon>
        <taxon>Philodinida</taxon>
        <taxon>Philodinidae</taxon>
        <taxon>Rotaria</taxon>
    </lineage>
</organism>
<evidence type="ECO:0000256" key="5">
    <source>
        <dbReference type="SAM" id="Coils"/>
    </source>
</evidence>
<dbReference type="GO" id="GO:0016787">
    <property type="term" value="F:hydrolase activity"/>
    <property type="evidence" value="ECO:0007669"/>
    <property type="project" value="UniProtKB-KW"/>
</dbReference>
<evidence type="ECO:0000313" key="9">
    <source>
        <dbReference type="EMBL" id="CAF4661092.1"/>
    </source>
</evidence>
<keyword evidence="5" id="KW-0175">Coiled coil</keyword>
<dbReference type="SUPFAM" id="SSF52540">
    <property type="entry name" value="P-loop containing nucleoside triphosphate hydrolases"/>
    <property type="match status" value="1"/>
</dbReference>
<dbReference type="AlphaFoldDB" id="A0A821GC22"/>
<gene>
    <name evidence="9" type="ORF">TOA249_LOCUS14694</name>
</gene>
<dbReference type="GO" id="GO:0004386">
    <property type="term" value="F:helicase activity"/>
    <property type="evidence" value="ECO:0007669"/>
    <property type="project" value="UniProtKB-KW"/>
</dbReference>
<evidence type="ECO:0000256" key="3">
    <source>
        <dbReference type="ARBA" id="ARBA00022806"/>
    </source>
</evidence>
<dbReference type="Gene3D" id="3.40.50.300">
    <property type="entry name" value="P-loop containing nucleotide triphosphate hydrolases"/>
    <property type="match status" value="2"/>
</dbReference>
<dbReference type="Proteomes" id="UP000663838">
    <property type="component" value="Unassembled WGS sequence"/>
</dbReference>
<dbReference type="SMART" id="SM00487">
    <property type="entry name" value="DEXDc"/>
    <property type="match status" value="1"/>
</dbReference>
<keyword evidence="1" id="KW-0547">Nucleotide-binding</keyword>
<proteinExistence type="predicted"/>
<comment type="caution">
    <text evidence="9">The sequence shown here is derived from an EMBL/GenBank/DDBJ whole genome shotgun (WGS) entry which is preliminary data.</text>
</comment>
<dbReference type="GO" id="GO:0003723">
    <property type="term" value="F:RNA binding"/>
    <property type="evidence" value="ECO:0007669"/>
    <property type="project" value="TreeGrafter"/>
</dbReference>
<evidence type="ECO:0000259" key="7">
    <source>
        <dbReference type="PROSITE" id="PS51192"/>
    </source>
</evidence>
<dbReference type="Pfam" id="PF00271">
    <property type="entry name" value="Helicase_C"/>
    <property type="match status" value="1"/>
</dbReference>
<dbReference type="PANTHER" id="PTHR18934">
    <property type="entry name" value="ATP-DEPENDENT RNA HELICASE"/>
    <property type="match status" value="1"/>
</dbReference>
<dbReference type="CDD" id="cd17917">
    <property type="entry name" value="DEXHc_RHA-like"/>
    <property type="match status" value="1"/>
</dbReference>
<keyword evidence="2" id="KW-0378">Hydrolase</keyword>
<dbReference type="PROSITE" id="PS51192">
    <property type="entry name" value="HELICASE_ATP_BIND_1"/>
    <property type="match status" value="1"/>
</dbReference>
<dbReference type="InterPro" id="IPR001650">
    <property type="entry name" value="Helicase_C-like"/>
</dbReference>
<dbReference type="InterPro" id="IPR014001">
    <property type="entry name" value="Helicase_ATP-bd"/>
</dbReference>
<feature type="region of interest" description="Disordered" evidence="6">
    <location>
        <begin position="199"/>
        <end position="221"/>
    </location>
</feature>
<dbReference type="PROSITE" id="PS51194">
    <property type="entry name" value="HELICASE_CTER"/>
    <property type="match status" value="1"/>
</dbReference>
<keyword evidence="3" id="KW-0347">Helicase</keyword>
<protein>
    <submittedName>
        <fullName evidence="9">Uncharacterized protein</fullName>
    </submittedName>
</protein>
<feature type="domain" description="Helicase C-terminal" evidence="8">
    <location>
        <begin position="711"/>
        <end position="872"/>
    </location>
</feature>
<accession>A0A821GC22</accession>
<keyword evidence="4" id="KW-0067">ATP-binding</keyword>
<dbReference type="PANTHER" id="PTHR18934:SF91">
    <property type="entry name" value="PRE-MRNA-SPLICING FACTOR ATP-DEPENDENT RNA HELICASE PRP16"/>
    <property type="match status" value="1"/>
</dbReference>
<dbReference type="InterPro" id="IPR027417">
    <property type="entry name" value="P-loop_NTPase"/>
</dbReference>
<feature type="domain" description="Helicase ATP-binding" evidence="7">
    <location>
        <begin position="513"/>
        <end position="687"/>
    </location>
</feature>
<feature type="region of interest" description="Disordered" evidence="6">
    <location>
        <begin position="151"/>
        <end position="176"/>
    </location>
</feature>
<reference evidence="9" key="1">
    <citation type="submission" date="2021-02" db="EMBL/GenBank/DDBJ databases">
        <authorList>
            <person name="Nowell W R."/>
        </authorList>
    </citation>
    <scope>NUCLEOTIDE SEQUENCE</scope>
</reference>
<sequence>MFLKHPQAKSNSVSSLKIFNIPTVDDSTFEIELHSWYNCDANTNERFDFAMNYRQKVVALSLDFISDKSLTFNLQAFSFSNNKETITGFIRWIPKLISNNEEDRSKLKTIDNFSAMTNLNPIPLTKKYLQQIATATDINLTKDDELLEDGNGDDATSLGFSNDLDDDDDTSLKNSDEITKLSDSDVWIKNDDNSTAITVRSHDGSEEEQNPMDSSGTVDDDCDETTNLIIDDYLDVDGDTSLSSLSTRVVDNSDLIESHEIAKAMLDTLKKQMEDVQVARDDERQKAIIQLNSAEKRTTELEDKLAETIQRTEHLNAELERLKKKEEKTKEIANNVQTIKYTKIEKHIFYDFLVTKHGRILDYLQRTKKLDDFFIDKIPKLIFEEKRNTYILTLIGDSSSPTAATRQVTNSFMIENSFMNEIERLKHQALDKFIELNISFQRLKLSLKPTKDSIKTVKYFIGKIKRTFQEDPKYSGCELTNLCRIPHLLQRLMIYYFCFIIQLPLYESSKELLQQIDMNTVITISTSTGSGKSTLLPALLIAEGYDRAIVTQPRRLPCSLISSRVNKTMTAEASPNGEKLAGWVVSGDEYNPRAKILYLTDGLLKERLLNDERFITDNTSVNKSIVIFIDDVHERSVNIDLCLALIARMLTNNKLLSNKIKVIISSATLHPSVPKLFQGIKHLKLTEFTIPSMATLYPVKQFKRPNANLLNIVQELYNKRRRQDQILCFVNSASEVNQCCRLLAEISQNTIVAYPLVQSQSSVTQQEYLEKGSVFFSTTVAETSLTFPSLKYVVDTGMINIPVYDIQCKRTILKEIPAAESTIKQRLGRLGRTQPGEYYALYNFDVKLEPFPTPQISQSDLISIEFSLRKSPLKDGLGYLKEFLPETPKKTAIDYTMDELIQMSKSF</sequence>
<evidence type="ECO:0000256" key="6">
    <source>
        <dbReference type="SAM" id="MobiDB-lite"/>
    </source>
</evidence>
<dbReference type="EMBL" id="CAJOBS010000923">
    <property type="protein sequence ID" value="CAF4661092.1"/>
    <property type="molecule type" value="Genomic_DNA"/>
</dbReference>
<evidence type="ECO:0000259" key="8">
    <source>
        <dbReference type="PROSITE" id="PS51194"/>
    </source>
</evidence>
<evidence type="ECO:0000256" key="4">
    <source>
        <dbReference type="ARBA" id="ARBA00022840"/>
    </source>
</evidence>
<dbReference type="GO" id="GO:0005524">
    <property type="term" value="F:ATP binding"/>
    <property type="evidence" value="ECO:0007669"/>
    <property type="project" value="UniProtKB-KW"/>
</dbReference>
<name>A0A821GC22_9BILA</name>
<evidence type="ECO:0000256" key="2">
    <source>
        <dbReference type="ARBA" id="ARBA00022801"/>
    </source>
</evidence>
<evidence type="ECO:0000256" key="1">
    <source>
        <dbReference type="ARBA" id="ARBA00022741"/>
    </source>
</evidence>
<evidence type="ECO:0000313" key="10">
    <source>
        <dbReference type="Proteomes" id="UP000663838"/>
    </source>
</evidence>
<feature type="coiled-coil region" evidence="5">
    <location>
        <begin position="259"/>
        <end position="336"/>
    </location>
</feature>